<comment type="subunit">
    <text evidence="3">Homodimer.</text>
</comment>
<dbReference type="GO" id="GO:0031071">
    <property type="term" value="F:cysteine desulfurase activity"/>
    <property type="evidence" value="ECO:0007669"/>
    <property type="project" value="UniProtKB-EC"/>
</dbReference>
<dbReference type="Gene3D" id="3.90.1150.10">
    <property type="entry name" value="Aspartate Aminotransferase, domain 1"/>
    <property type="match status" value="1"/>
</dbReference>
<proteinExistence type="inferred from homology"/>
<dbReference type="GO" id="GO:0030170">
    <property type="term" value="F:pyridoxal phosphate binding"/>
    <property type="evidence" value="ECO:0007669"/>
    <property type="project" value="InterPro"/>
</dbReference>
<evidence type="ECO:0000256" key="5">
    <source>
        <dbReference type="ARBA" id="ARBA00022679"/>
    </source>
</evidence>
<dbReference type="Pfam" id="PF00266">
    <property type="entry name" value="Aminotran_5"/>
    <property type="match status" value="1"/>
</dbReference>
<dbReference type="InterPro" id="IPR016454">
    <property type="entry name" value="Cysteine_dSase"/>
</dbReference>
<dbReference type="GO" id="GO:0006520">
    <property type="term" value="P:amino acid metabolic process"/>
    <property type="evidence" value="ECO:0007669"/>
    <property type="project" value="InterPro"/>
</dbReference>
<dbReference type="InterPro" id="IPR020578">
    <property type="entry name" value="Aminotrans_V_PyrdxlP_BS"/>
</dbReference>
<dbReference type="InterPro" id="IPR015422">
    <property type="entry name" value="PyrdxlP-dep_Trfase_small"/>
</dbReference>
<keyword evidence="6" id="KW-0479">Metal-binding</keyword>
<reference evidence="11" key="1">
    <citation type="submission" date="2018-06" db="EMBL/GenBank/DDBJ databases">
        <authorList>
            <person name="Zhirakovskaya E."/>
        </authorList>
    </citation>
    <scope>NUCLEOTIDE SEQUENCE</scope>
</reference>
<gene>
    <name evidence="11" type="ORF">MNBD_NITROSPINAE04-1663</name>
</gene>
<dbReference type="SUPFAM" id="SSF53383">
    <property type="entry name" value="PLP-dependent transferases"/>
    <property type="match status" value="1"/>
</dbReference>
<dbReference type="PROSITE" id="PS00595">
    <property type="entry name" value="AA_TRANSFER_CLASS_5"/>
    <property type="match status" value="1"/>
</dbReference>
<dbReference type="AlphaFoldDB" id="A0A3B1C3N4"/>
<keyword evidence="9" id="KW-0411">Iron-sulfur</keyword>
<dbReference type="NCBIfam" id="TIGR03402">
    <property type="entry name" value="FeS_nifS"/>
    <property type="match status" value="1"/>
</dbReference>
<dbReference type="InterPro" id="IPR015421">
    <property type="entry name" value="PyrdxlP-dep_Trfase_major"/>
</dbReference>
<dbReference type="EC" id="2.8.1.7" evidence="4"/>
<dbReference type="NCBIfam" id="NF002806">
    <property type="entry name" value="PRK02948.1"/>
    <property type="match status" value="1"/>
</dbReference>
<dbReference type="PIRSF" id="PIRSF005572">
    <property type="entry name" value="NifS"/>
    <property type="match status" value="1"/>
</dbReference>
<dbReference type="PANTHER" id="PTHR11601">
    <property type="entry name" value="CYSTEINE DESULFURYLASE FAMILY MEMBER"/>
    <property type="match status" value="1"/>
</dbReference>
<protein>
    <recommendedName>
        <fullName evidence="4">cysteine desulfurase</fullName>
        <ecNumber evidence="4">2.8.1.7</ecNumber>
    </recommendedName>
</protein>
<dbReference type="Gene3D" id="1.10.260.50">
    <property type="match status" value="1"/>
</dbReference>
<evidence type="ECO:0000256" key="1">
    <source>
        <dbReference type="ARBA" id="ARBA00001933"/>
    </source>
</evidence>
<feature type="domain" description="Aminotransferase class V" evidence="10">
    <location>
        <begin position="7"/>
        <end position="369"/>
    </location>
</feature>
<evidence type="ECO:0000256" key="8">
    <source>
        <dbReference type="ARBA" id="ARBA00023004"/>
    </source>
</evidence>
<dbReference type="GO" id="GO:0046872">
    <property type="term" value="F:metal ion binding"/>
    <property type="evidence" value="ECO:0007669"/>
    <property type="project" value="UniProtKB-KW"/>
</dbReference>
<sequence length="408" mass="44149">MNELRRVYLDHNATAPVYPEVLEAMLPFFQNEYGNPSSVHQFGRAVKAKISEARETVAEAMGADPSEVYFTSGGTEADNLAVKGAAFAKGPNGGRIITSTIEHPAILEVAKYLSKNGYKTTIVEVDSDAVVDPEAVREAIDDETIIVSIMHGNSEVGSIQPVKKIAEIVKERGALMHTDAVQTFCKIPLSVNDLGVDMMSVSGHKIYAAKGVGALYIRKGTKIHPLAHGGHHERSKRAGTENVAGIIGFAKAVEIGMANMDAYIKHVKSLRDDLQKRITDEIPFVKLNGHPTERTPGTLNMSFECVEGEALLINLDMVGIAISTGSACSSGSLDPSHVLMAMGIPHEIIHGSLRFSFGSGNTKEDVDYVMSHLPRIINTIREISPLWNPQKQEVISLEQAESDANLGR</sequence>
<dbReference type="InterPro" id="IPR000192">
    <property type="entry name" value="Aminotrans_V_dom"/>
</dbReference>
<evidence type="ECO:0000256" key="7">
    <source>
        <dbReference type="ARBA" id="ARBA00022898"/>
    </source>
</evidence>
<evidence type="ECO:0000259" key="10">
    <source>
        <dbReference type="Pfam" id="PF00266"/>
    </source>
</evidence>
<dbReference type="FunFam" id="3.40.640.10:FF:000084">
    <property type="entry name" value="IscS-like cysteine desulfurase"/>
    <property type="match status" value="1"/>
</dbReference>
<dbReference type="Gene3D" id="3.40.640.10">
    <property type="entry name" value="Type I PLP-dependent aspartate aminotransferase-like (Major domain)"/>
    <property type="match status" value="1"/>
</dbReference>
<keyword evidence="5 11" id="KW-0808">Transferase</keyword>
<evidence type="ECO:0000256" key="4">
    <source>
        <dbReference type="ARBA" id="ARBA00012239"/>
    </source>
</evidence>
<evidence type="ECO:0000256" key="3">
    <source>
        <dbReference type="ARBA" id="ARBA00011738"/>
    </source>
</evidence>
<dbReference type="EMBL" id="UOGA01000123">
    <property type="protein sequence ID" value="VAX18448.1"/>
    <property type="molecule type" value="Genomic_DNA"/>
</dbReference>
<keyword evidence="7" id="KW-0663">Pyridoxal phosphate</keyword>
<comment type="cofactor">
    <cofactor evidence="1">
        <name>pyridoxal 5'-phosphate</name>
        <dbReference type="ChEBI" id="CHEBI:597326"/>
    </cofactor>
</comment>
<accession>A0A3B1C3N4</accession>
<comment type="similarity">
    <text evidence="2">Belongs to the class-V pyridoxal-phosphate-dependent aminotransferase family. NifS/IscS subfamily.</text>
</comment>
<evidence type="ECO:0000256" key="2">
    <source>
        <dbReference type="ARBA" id="ARBA00006490"/>
    </source>
</evidence>
<dbReference type="GO" id="GO:0051536">
    <property type="term" value="F:iron-sulfur cluster binding"/>
    <property type="evidence" value="ECO:0007669"/>
    <property type="project" value="UniProtKB-KW"/>
</dbReference>
<evidence type="ECO:0000313" key="11">
    <source>
        <dbReference type="EMBL" id="VAX18448.1"/>
    </source>
</evidence>
<organism evidence="11">
    <name type="scientific">hydrothermal vent metagenome</name>
    <dbReference type="NCBI Taxonomy" id="652676"/>
    <lineage>
        <taxon>unclassified sequences</taxon>
        <taxon>metagenomes</taxon>
        <taxon>ecological metagenomes</taxon>
    </lineage>
</organism>
<dbReference type="PANTHER" id="PTHR11601:SF34">
    <property type="entry name" value="CYSTEINE DESULFURASE"/>
    <property type="match status" value="1"/>
</dbReference>
<dbReference type="InterPro" id="IPR015424">
    <property type="entry name" value="PyrdxlP-dep_Trfase"/>
</dbReference>
<keyword evidence="8" id="KW-0408">Iron</keyword>
<dbReference type="InterPro" id="IPR017772">
    <property type="entry name" value="Cys_deSase_NifS_bac/arc"/>
</dbReference>
<evidence type="ECO:0000256" key="6">
    <source>
        <dbReference type="ARBA" id="ARBA00022723"/>
    </source>
</evidence>
<name>A0A3B1C3N4_9ZZZZ</name>
<evidence type="ECO:0000256" key="9">
    <source>
        <dbReference type="ARBA" id="ARBA00023014"/>
    </source>
</evidence>